<evidence type="ECO:0000313" key="2">
    <source>
        <dbReference type="Proteomes" id="UP001177670"/>
    </source>
</evidence>
<sequence length="124" mass="14255">MRLNKKTITAKGIEWVLSETVLVTFEGSTYQNTSKFLGKSPPPKENSNSEITLNNRDFVHLKKLSLNQEFKLKCIDHARTDLKPNPQWPTPKTLTNIKNYNTIKNSTKKEEPLPNQPIYIKLTS</sequence>
<reference evidence="1" key="1">
    <citation type="submission" date="2021-10" db="EMBL/GenBank/DDBJ databases">
        <title>Melipona bicolor Genome sequencing and assembly.</title>
        <authorList>
            <person name="Araujo N.S."/>
            <person name="Arias M.C."/>
        </authorList>
    </citation>
    <scope>NUCLEOTIDE SEQUENCE</scope>
    <source>
        <strain evidence="1">USP_2M_L1-L4_2017</strain>
        <tissue evidence="1">Whole body</tissue>
    </source>
</reference>
<name>A0AA40KL52_9HYME</name>
<accession>A0AA40KL52</accession>
<keyword evidence="2" id="KW-1185">Reference proteome</keyword>
<organism evidence="1 2">
    <name type="scientific">Melipona bicolor</name>
    <dbReference type="NCBI Taxonomy" id="60889"/>
    <lineage>
        <taxon>Eukaryota</taxon>
        <taxon>Metazoa</taxon>
        <taxon>Ecdysozoa</taxon>
        <taxon>Arthropoda</taxon>
        <taxon>Hexapoda</taxon>
        <taxon>Insecta</taxon>
        <taxon>Pterygota</taxon>
        <taxon>Neoptera</taxon>
        <taxon>Endopterygota</taxon>
        <taxon>Hymenoptera</taxon>
        <taxon>Apocrita</taxon>
        <taxon>Aculeata</taxon>
        <taxon>Apoidea</taxon>
        <taxon>Anthophila</taxon>
        <taxon>Apidae</taxon>
        <taxon>Melipona</taxon>
    </lineage>
</organism>
<dbReference type="Proteomes" id="UP001177670">
    <property type="component" value="Unassembled WGS sequence"/>
</dbReference>
<proteinExistence type="predicted"/>
<dbReference type="AlphaFoldDB" id="A0AA40KL52"/>
<gene>
    <name evidence="1" type="ORF">K0M31_006784</name>
</gene>
<dbReference type="EMBL" id="JAHYIQ010000018">
    <property type="protein sequence ID" value="KAK1124424.1"/>
    <property type="molecule type" value="Genomic_DNA"/>
</dbReference>
<comment type="caution">
    <text evidence="1">The sequence shown here is derived from an EMBL/GenBank/DDBJ whole genome shotgun (WGS) entry which is preliminary data.</text>
</comment>
<evidence type="ECO:0000313" key="1">
    <source>
        <dbReference type="EMBL" id="KAK1124424.1"/>
    </source>
</evidence>
<protein>
    <submittedName>
        <fullName evidence="1">Uncharacterized protein</fullName>
    </submittedName>
</protein>